<name>A0ABT0ZZ16_9PSEU</name>
<dbReference type="RefSeq" id="WP_252438150.1">
    <property type="nucleotide sequence ID" value="NZ_JAGSOV010000025.1"/>
</dbReference>
<organism evidence="2 3">
    <name type="scientific">Pseudonocardia humida</name>
    <dbReference type="NCBI Taxonomy" id="2800819"/>
    <lineage>
        <taxon>Bacteria</taxon>
        <taxon>Bacillati</taxon>
        <taxon>Actinomycetota</taxon>
        <taxon>Actinomycetes</taxon>
        <taxon>Pseudonocardiales</taxon>
        <taxon>Pseudonocardiaceae</taxon>
        <taxon>Pseudonocardia</taxon>
    </lineage>
</organism>
<sequence>MTRLEDGSVALRDLKNQAAPGVVFNAHEWADFVRGIKSNQLDFGPAAGPGPRPAGVDVESTVRLKV</sequence>
<accession>A0ABT0ZZ16</accession>
<proteinExistence type="predicted"/>
<dbReference type="EMBL" id="JAGSOV010000025">
    <property type="protein sequence ID" value="MCO1655923.1"/>
    <property type="molecule type" value="Genomic_DNA"/>
</dbReference>
<comment type="caution">
    <text evidence="2">The sequence shown here is derived from an EMBL/GenBank/DDBJ whole genome shotgun (WGS) entry which is preliminary data.</text>
</comment>
<evidence type="ECO:0000313" key="2">
    <source>
        <dbReference type="EMBL" id="MCO1655923.1"/>
    </source>
</evidence>
<dbReference type="Proteomes" id="UP001165283">
    <property type="component" value="Unassembled WGS sequence"/>
</dbReference>
<reference evidence="2" key="1">
    <citation type="submission" date="2021-04" db="EMBL/GenBank/DDBJ databases">
        <title>Pseudonocardia sp. nov., isolated from sandy soil of mangrove forest.</title>
        <authorList>
            <person name="Zan Z."/>
            <person name="Huang R."/>
            <person name="Liu W."/>
        </authorList>
    </citation>
    <scope>NUCLEOTIDE SEQUENCE</scope>
    <source>
        <strain evidence="2">S2-4</strain>
    </source>
</reference>
<protein>
    <submittedName>
        <fullName evidence="2">DUF397 domain-containing protein</fullName>
    </submittedName>
</protein>
<feature type="domain" description="DUF397" evidence="1">
    <location>
        <begin position="4"/>
        <end position="37"/>
    </location>
</feature>
<dbReference type="InterPro" id="IPR007278">
    <property type="entry name" value="DUF397"/>
</dbReference>
<evidence type="ECO:0000313" key="3">
    <source>
        <dbReference type="Proteomes" id="UP001165283"/>
    </source>
</evidence>
<gene>
    <name evidence="2" type="ORF">KDL28_12755</name>
</gene>
<evidence type="ECO:0000259" key="1">
    <source>
        <dbReference type="Pfam" id="PF04149"/>
    </source>
</evidence>
<dbReference type="Pfam" id="PF04149">
    <property type="entry name" value="DUF397"/>
    <property type="match status" value="1"/>
</dbReference>
<keyword evidence="3" id="KW-1185">Reference proteome</keyword>